<organism evidence="1 2">
    <name type="scientific">Ophiobolus disseminans</name>
    <dbReference type="NCBI Taxonomy" id="1469910"/>
    <lineage>
        <taxon>Eukaryota</taxon>
        <taxon>Fungi</taxon>
        <taxon>Dikarya</taxon>
        <taxon>Ascomycota</taxon>
        <taxon>Pezizomycotina</taxon>
        <taxon>Dothideomycetes</taxon>
        <taxon>Pleosporomycetidae</taxon>
        <taxon>Pleosporales</taxon>
        <taxon>Pleosporineae</taxon>
        <taxon>Phaeosphaeriaceae</taxon>
        <taxon>Ophiobolus</taxon>
    </lineage>
</organism>
<gene>
    <name evidence="1" type="ORF">CC86DRAFT_464398</name>
</gene>
<reference evidence="1" key="1">
    <citation type="journal article" date="2020" name="Stud. Mycol.">
        <title>101 Dothideomycetes genomes: a test case for predicting lifestyles and emergence of pathogens.</title>
        <authorList>
            <person name="Haridas S."/>
            <person name="Albert R."/>
            <person name="Binder M."/>
            <person name="Bloem J."/>
            <person name="Labutti K."/>
            <person name="Salamov A."/>
            <person name="Andreopoulos B."/>
            <person name="Baker S."/>
            <person name="Barry K."/>
            <person name="Bills G."/>
            <person name="Bluhm B."/>
            <person name="Cannon C."/>
            <person name="Castanera R."/>
            <person name="Culley D."/>
            <person name="Daum C."/>
            <person name="Ezra D."/>
            <person name="Gonzalez J."/>
            <person name="Henrissat B."/>
            <person name="Kuo A."/>
            <person name="Liang C."/>
            <person name="Lipzen A."/>
            <person name="Lutzoni F."/>
            <person name="Magnuson J."/>
            <person name="Mondo S."/>
            <person name="Nolan M."/>
            <person name="Ohm R."/>
            <person name="Pangilinan J."/>
            <person name="Park H.-J."/>
            <person name="Ramirez L."/>
            <person name="Alfaro M."/>
            <person name="Sun H."/>
            <person name="Tritt A."/>
            <person name="Yoshinaga Y."/>
            <person name="Zwiers L.-H."/>
            <person name="Turgeon B."/>
            <person name="Goodwin S."/>
            <person name="Spatafora J."/>
            <person name="Crous P."/>
            <person name="Grigoriev I."/>
        </authorList>
    </citation>
    <scope>NUCLEOTIDE SEQUENCE</scope>
    <source>
        <strain evidence="1">CBS 113818</strain>
    </source>
</reference>
<evidence type="ECO:0000313" key="1">
    <source>
        <dbReference type="EMBL" id="KAF2829904.1"/>
    </source>
</evidence>
<dbReference type="Proteomes" id="UP000799424">
    <property type="component" value="Unassembled WGS sequence"/>
</dbReference>
<dbReference type="EMBL" id="MU006220">
    <property type="protein sequence ID" value="KAF2829904.1"/>
    <property type="molecule type" value="Genomic_DNA"/>
</dbReference>
<sequence length="529" mass="60361">MADLLALPSELICEIFDYLQPLHHLDPEIKDYQAWDPYASYRTIAALTRTCRLLHPIATRVLYKRYYAPIDQPISAFIQRLNMHPDSWECIRHIHVHTGDRFWQSLPLRTAAEIKTDIVRNTVLNRSSYLDLAPRSAPECELALLVSQASNLETLRVLTGERYSWKVESIVQQLWFQLAVGISGNINATPGEKGIFKNLRTLEISLSDEFSPDLAYLFLLPCLRRLRLENISCGHHMDDASIQWPVPESSSNVQTLEVGFNGAPAAVPMHMIATCKSLSVFDCKRAGVSYYNIESWLGAILVSLERHATSLLKLTIDLRRCVPRKTYKARESFHRFQKLKSLSIPLEVLMGGPLATTVDGGLHEWENALPHDLENLLLDIPNNAAPGPRYTDAILNLLQPHFRPDEPLQRLCMSYHSAFRYFRNRPLPVDFWVVEKECKQHGFDFNYSIEEEAWFDTDESSDLNTNPNLDGQSVIAKTLALFGPRGCQIAGHTSIDQYIYRVRAEICLILGLQTEWWLTDEARGTMLLD</sequence>
<evidence type="ECO:0000313" key="2">
    <source>
        <dbReference type="Proteomes" id="UP000799424"/>
    </source>
</evidence>
<proteinExistence type="predicted"/>
<name>A0A6A7AAL6_9PLEO</name>
<dbReference type="OrthoDB" id="3789169at2759"/>
<keyword evidence="2" id="KW-1185">Reference proteome</keyword>
<protein>
    <submittedName>
        <fullName evidence="1">Uncharacterized protein</fullName>
    </submittedName>
</protein>
<dbReference type="AlphaFoldDB" id="A0A6A7AAL6"/>
<dbReference type="SUPFAM" id="SSF52047">
    <property type="entry name" value="RNI-like"/>
    <property type="match status" value="1"/>
</dbReference>
<accession>A0A6A7AAL6</accession>